<dbReference type="EMBL" id="NPIB01000002">
    <property type="protein sequence ID" value="PLC59392.1"/>
    <property type="molecule type" value="Genomic_DNA"/>
</dbReference>
<dbReference type="PANTHER" id="PTHR10696">
    <property type="entry name" value="GAMMA-BUTYROBETAINE HYDROXYLASE-RELATED"/>
    <property type="match status" value="1"/>
</dbReference>
<dbReference type="GO" id="GO:0016706">
    <property type="term" value="F:2-oxoglutarate-dependent dioxygenase activity"/>
    <property type="evidence" value="ECO:0007669"/>
    <property type="project" value="UniProtKB-ARBA"/>
</dbReference>
<comment type="caution">
    <text evidence="3">The sequence shown here is derived from an EMBL/GenBank/DDBJ whole genome shotgun (WGS) entry which is preliminary data.</text>
</comment>
<organism evidence="3 4">
    <name type="scientific">Photobacterium carnosum</name>
    <dbReference type="NCBI Taxonomy" id="2023717"/>
    <lineage>
        <taxon>Bacteria</taxon>
        <taxon>Pseudomonadati</taxon>
        <taxon>Pseudomonadota</taxon>
        <taxon>Gammaproteobacteria</taxon>
        <taxon>Vibrionales</taxon>
        <taxon>Vibrionaceae</taxon>
        <taxon>Photobacterium</taxon>
    </lineage>
</organism>
<name>A0A2N4UWI9_9GAMM</name>
<comment type="cofactor">
    <cofactor evidence="1">
        <name>Fe(2+)</name>
        <dbReference type="ChEBI" id="CHEBI:29033"/>
    </cofactor>
</comment>
<dbReference type="GeneID" id="69966838"/>
<gene>
    <name evidence="3" type="ORF">CIK00_03730</name>
</gene>
<evidence type="ECO:0000256" key="2">
    <source>
        <dbReference type="ARBA" id="ARBA00023002"/>
    </source>
</evidence>
<sequence length="212" mass="24487">MLHQLKENGYVFISSDANSSILDVAKSVGDVFKIPTMPLVQTLTPRLKKDEHESTYSGNFGIDEFPFHTDLAHWHTPPRFFLLRCVTPAPNVYTKLIDSRYLCDSLDSVLVSRSHFKPRKTLDRTANILKIKEGEIFRWDSIFIKPINNSAKKLSLLIQDKLNITEAVNLSLAKEGDCLLIDNWRMVHARDPISEKEMNRKIERIYFEKVII</sequence>
<proteinExistence type="predicted"/>
<evidence type="ECO:0000313" key="3">
    <source>
        <dbReference type="EMBL" id="PLC59392.1"/>
    </source>
</evidence>
<dbReference type="PANTHER" id="PTHR10696:SF56">
    <property type="entry name" value="TAUD_TFDA-LIKE DOMAIN-CONTAINING PROTEIN"/>
    <property type="match status" value="1"/>
</dbReference>
<evidence type="ECO:0000256" key="1">
    <source>
        <dbReference type="ARBA" id="ARBA00001954"/>
    </source>
</evidence>
<dbReference type="Proteomes" id="UP000234420">
    <property type="component" value="Unassembled WGS sequence"/>
</dbReference>
<protein>
    <submittedName>
        <fullName evidence="3">Uncharacterized protein</fullName>
    </submittedName>
</protein>
<dbReference type="InterPro" id="IPR042098">
    <property type="entry name" value="TauD-like_sf"/>
</dbReference>
<reference evidence="3 4" key="1">
    <citation type="journal article" date="2018" name="Syst. Appl. Microbiol.">
        <title>Photobacterium carnosum sp. nov., isolated from spoiled modified atmosphere packaged poultry meat.</title>
        <authorList>
            <person name="Hilgarth M."/>
            <person name="Fuertes S."/>
            <person name="Ehrmann M."/>
            <person name="Vogel R.F."/>
        </authorList>
    </citation>
    <scope>NUCLEOTIDE SEQUENCE [LARGE SCALE GENOMIC DNA]</scope>
    <source>
        <strain evidence="3 4">TMW 2.2021</strain>
    </source>
</reference>
<dbReference type="Gene3D" id="3.60.130.10">
    <property type="entry name" value="Clavaminate synthase-like"/>
    <property type="match status" value="1"/>
</dbReference>
<dbReference type="SUPFAM" id="SSF51197">
    <property type="entry name" value="Clavaminate synthase-like"/>
    <property type="match status" value="1"/>
</dbReference>
<keyword evidence="2" id="KW-0560">Oxidoreductase</keyword>
<dbReference type="AlphaFoldDB" id="A0A2N4UWI9"/>
<dbReference type="InterPro" id="IPR050411">
    <property type="entry name" value="AlphaKG_dependent_hydroxylases"/>
</dbReference>
<accession>A0A2N4UWI9</accession>
<keyword evidence="4" id="KW-1185">Reference proteome</keyword>
<dbReference type="RefSeq" id="WP_101767594.1">
    <property type="nucleotide sequence ID" value="NZ_BPPU01000001.1"/>
</dbReference>
<evidence type="ECO:0000313" key="4">
    <source>
        <dbReference type="Proteomes" id="UP000234420"/>
    </source>
</evidence>